<keyword evidence="3" id="KW-1185">Reference proteome</keyword>
<sequence>MKKTLLASALALCASSPVLAQTAPEPDYTFTGNAGLFSDYRFRGFSQTNLKPAIQGGFDFAHKSGFYLGNWNSNVDSGLYSGSNIEMDFYGGYKFGYQDFSFDVGALYYYYPGSTSLKGGTIYNTELYGAVGYGPFTLKYSHGVSDFFGTPDSKNNYYVDLSASFPLQDGWGVNGHIGYQKLKNDPAGLNSYVDYKLGVTKDLSGWTASLSLVTTNKKDWVITNKGKDAGRFGAVLGLSKSF</sequence>
<reference evidence="3" key="1">
    <citation type="journal article" date="2019" name="Int. J. Syst. Evol. Microbiol.">
        <title>The Global Catalogue of Microorganisms (GCM) 10K type strain sequencing project: providing services to taxonomists for standard genome sequencing and annotation.</title>
        <authorList>
            <consortium name="The Broad Institute Genomics Platform"/>
            <consortium name="The Broad Institute Genome Sequencing Center for Infectious Disease"/>
            <person name="Wu L."/>
            <person name="Ma J."/>
        </authorList>
    </citation>
    <scope>NUCLEOTIDE SEQUENCE [LARGE SCALE GENOMIC DNA]</scope>
    <source>
        <strain evidence="3">JCM 17666</strain>
    </source>
</reference>
<dbReference type="EMBL" id="BAABFO010000021">
    <property type="protein sequence ID" value="GAA4338973.1"/>
    <property type="molecule type" value="Genomic_DNA"/>
</dbReference>
<dbReference type="Pfam" id="PF09694">
    <property type="entry name" value="Gcw_chp"/>
    <property type="match status" value="1"/>
</dbReference>
<evidence type="ECO:0000313" key="3">
    <source>
        <dbReference type="Proteomes" id="UP001501671"/>
    </source>
</evidence>
<dbReference type="RefSeq" id="WP_345251323.1">
    <property type="nucleotide sequence ID" value="NZ_BAABFO010000021.1"/>
</dbReference>
<dbReference type="InterPro" id="IPR010239">
    <property type="entry name" value="CHP02001"/>
</dbReference>
<feature type="chain" id="PRO_5045352935" evidence="1">
    <location>
        <begin position="21"/>
        <end position="242"/>
    </location>
</feature>
<accession>A0ABP8HGA7</accession>
<name>A0ABP8HGA7_9BURK</name>
<dbReference type="NCBIfam" id="TIGR02001">
    <property type="entry name" value="gcw_chp"/>
    <property type="match status" value="1"/>
</dbReference>
<comment type="caution">
    <text evidence="2">The sequence shown here is derived from an EMBL/GenBank/DDBJ whole genome shotgun (WGS) entry which is preliminary data.</text>
</comment>
<proteinExistence type="predicted"/>
<gene>
    <name evidence="2" type="ORF">GCM10023144_36610</name>
</gene>
<organism evidence="2 3">
    <name type="scientific">Pigmentiphaga soli</name>
    <dbReference type="NCBI Taxonomy" id="1007095"/>
    <lineage>
        <taxon>Bacteria</taxon>
        <taxon>Pseudomonadati</taxon>
        <taxon>Pseudomonadota</taxon>
        <taxon>Betaproteobacteria</taxon>
        <taxon>Burkholderiales</taxon>
        <taxon>Alcaligenaceae</taxon>
        <taxon>Pigmentiphaga</taxon>
    </lineage>
</organism>
<dbReference type="Proteomes" id="UP001501671">
    <property type="component" value="Unassembled WGS sequence"/>
</dbReference>
<keyword evidence="1" id="KW-0732">Signal</keyword>
<evidence type="ECO:0000256" key="1">
    <source>
        <dbReference type="SAM" id="SignalP"/>
    </source>
</evidence>
<protein>
    <submittedName>
        <fullName evidence="2">TorF family putative porin</fullName>
    </submittedName>
</protein>
<feature type="signal peptide" evidence="1">
    <location>
        <begin position="1"/>
        <end position="20"/>
    </location>
</feature>
<evidence type="ECO:0000313" key="2">
    <source>
        <dbReference type="EMBL" id="GAA4338973.1"/>
    </source>
</evidence>